<organism evidence="2 3">
    <name type="scientific">Richelia sinica FACHB-800</name>
    <dbReference type="NCBI Taxonomy" id="1357546"/>
    <lineage>
        <taxon>Bacteria</taxon>
        <taxon>Bacillati</taxon>
        <taxon>Cyanobacteriota</taxon>
        <taxon>Cyanophyceae</taxon>
        <taxon>Nostocales</taxon>
        <taxon>Nostocaceae</taxon>
        <taxon>Richelia</taxon>
    </lineage>
</organism>
<reference evidence="2" key="1">
    <citation type="submission" date="2017-04" db="EMBL/GenBank/DDBJ databases">
        <title>Genome deletions in a multicellular cyanobacterial endosymbiont for morphological adaptation in marine diatoms.</title>
        <authorList>
            <person name="Wang Y."/>
            <person name="Gao H."/>
            <person name="Li R."/>
            <person name="Xu X."/>
        </authorList>
    </citation>
    <scope>NUCLEOTIDE SEQUENCE</scope>
    <source>
        <strain evidence="2">FACHB 800</strain>
    </source>
</reference>
<dbReference type="EMBL" id="CP021056">
    <property type="protein sequence ID" value="QXE22118.1"/>
    <property type="molecule type" value="Genomic_DNA"/>
</dbReference>
<evidence type="ECO:0000313" key="2">
    <source>
        <dbReference type="EMBL" id="QXE22118.1"/>
    </source>
</evidence>
<sequence>MKSWFFHPHHPQPVTDPGVKSSWQMEIRAATSADLTGIAQIIAESFHSQTGFWGWAFPLFRLGIYEDLRYRLISPSPHHACLVAIDATPEKGNQIVGTVELNVRFSDSWAYVQKTFPYLSNLAVNPQYRRYGVASSLLMRCEQLSQEWGFQDIYLHVLEKNYPARQLYFKQGYRVHQVESDWNTVLFNQSRQIFLHKRLNG</sequence>
<dbReference type="Proteomes" id="UP000683511">
    <property type="component" value="Chromosome"/>
</dbReference>
<accession>A0A975T634</accession>
<dbReference type="SUPFAM" id="SSF55729">
    <property type="entry name" value="Acyl-CoA N-acyltransferases (Nat)"/>
    <property type="match status" value="1"/>
</dbReference>
<evidence type="ECO:0000259" key="1">
    <source>
        <dbReference type="PROSITE" id="PS51186"/>
    </source>
</evidence>
<dbReference type="CDD" id="cd04301">
    <property type="entry name" value="NAT_SF"/>
    <property type="match status" value="1"/>
</dbReference>
<keyword evidence="3" id="KW-1185">Reference proteome</keyword>
<name>A0A975T634_9NOST</name>
<dbReference type="InterPro" id="IPR000182">
    <property type="entry name" value="GNAT_dom"/>
</dbReference>
<gene>
    <name evidence="2" type="ORF">B6N60_00799</name>
</gene>
<dbReference type="KEGG" id="rsin:B6N60_00799"/>
<dbReference type="GO" id="GO:0016747">
    <property type="term" value="F:acyltransferase activity, transferring groups other than amino-acyl groups"/>
    <property type="evidence" value="ECO:0007669"/>
    <property type="project" value="InterPro"/>
</dbReference>
<dbReference type="Gene3D" id="3.40.630.30">
    <property type="match status" value="1"/>
</dbReference>
<dbReference type="PANTHER" id="PTHR47443">
    <property type="entry name" value="ACYL-COA N-ACYLTRANSFERASES (NAT) SUPERFAMILY PROTEIN"/>
    <property type="match status" value="1"/>
</dbReference>
<dbReference type="PROSITE" id="PS51186">
    <property type="entry name" value="GNAT"/>
    <property type="match status" value="1"/>
</dbReference>
<dbReference type="InterPro" id="IPR016181">
    <property type="entry name" value="Acyl_CoA_acyltransferase"/>
</dbReference>
<dbReference type="RefSeq" id="WP_190603162.1">
    <property type="nucleotide sequence ID" value="NZ_CP021056.1"/>
</dbReference>
<dbReference type="PANTHER" id="PTHR47443:SF3">
    <property type="entry name" value="GCN5-RELATED N-ACETYLTRANSFERASE 4, CHLOROPLASTIC"/>
    <property type="match status" value="1"/>
</dbReference>
<feature type="domain" description="N-acetyltransferase" evidence="1">
    <location>
        <begin position="25"/>
        <end position="200"/>
    </location>
</feature>
<dbReference type="AlphaFoldDB" id="A0A975T634"/>
<protein>
    <submittedName>
        <fullName evidence="2">GCN5-related N-acetyltransferase</fullName>
    </submittedName>
</protein>
<evidence type="ECO:0000313" key="3">
    <source>
        <dbReference type="Proteomes" id="UP000683511"/>
    </source>
</evidence>
<dbReference type="Pfam" id="PF00583">
    <property type="entry name" value="Acetyltransf_1"/>
    <property type="match status" value="1"/>
</dbReference>
<proteinExistence type="predicted"/>